<keyword evidence="1" id="KW-0812">Transmembrane</keyword>
<evidence type="ECO:0000256" key="1">
    <source>
        <dbReference type="SAM" id="Phobius"/>
    </source>
</evidence>
<proteinExistence type="predicted"/>
<evidence type="ECO:0000313" key="2">
    <source>
        <dbReference type="EMBL" id="EJW91085.1"/>
    </source>
</evidence>
<accession>J9BU72</accession>
<protein>
    <submittedName>
        <fullName evidence="2">Uncharacterized protein</fullName>
    </submittedName>
</protein>
<reference evidence="2" key="1">
    <citation type="journal article" date="2012" name="PLoS ONE">
        <title>Gene sets for utilization of primary and secondary nutrition supplies in the distal gut of endangered iberian lynx.</title>
        <authorList>
            <person name="Alcaide M."/>
            <person name="Messina E."/>
            <person name="Richter M."/>
            <person name="Bargiela R."/>
            <person name="Peplies J."/>
            <person name="Huws S.A."/>
            <person name="Newbold C.J."/>
            <person name="Golyshin P.N."/>
            <person name="Simon M.A."/>
            <person name="Lopez G."/>
            <person name="Yakimov M.M."/>
            <person name="Ferrer M."/>
        </authorList>
    </citation>
    <scope>NUCLEOTIDE SEQUENCE</scope>
</reference>
<keyword evidence="1" id="KW-1133">Transmembrane helix</keyword>
<organism evidence="2">
    <name type="scientific">gut metagenome</name>
    <dbReference type="NCBI Taxonomy" id="749906"/>
    <lineage>
        <taxon>unclassified sequences</taxon>
        <taxon>metagenomes</taxon>
        <taxon>organismal metagenomes</taxon>
    </lineage>
</organism>
<name>J9BU72_9ZZZZ</name>
<keyword evidence="1" id="KW-0472">Membrane</keyword>
<sequence>MILQEVVLTHLNRHIVACPIISGAFQLFGFYVAILQKISQTLVKFRMSILLILQPG</sequence>
<feature type="transmembrane region" description="Helical" evidence="1">
    <location>
        <begin position="14"/>
        <end position="34"/>
    </location>
</feature>
<dbReference type="EMBL" id="AMCI01008407">
    <property type="protein sequence ID" value="EJW91085.1"/>
    <property type="molecule type" value="Genomic_DNA"/>
</dbReference>
<gene>
    <name evidence="2" type="ORF">EVA_20807</name>
</gene>
<dbReference type="AlphaFoldDB" id="J9BU72"/>
<comment type="caution">
    <text evidence="2">The sequence shown here is derived from an EMBL/GenBank/DDBJ whole genome shotgun (WGS) entry which is preliminary data.</text>
</comment>